<dbReference type="InterPro" id="IPR017853">
    <property type="entry name" value="GH"/>
</dbReference>
<evidence type="ECO:0000256" key="1">
    <source>
        <dbReference type="SAM" id="Phobius"/>
    </source>
</evidence>
<keyword evidence="1" id="KW-1133">Transmembrane helix</keyword>
<dbReference type="EMBL" id="PCXL01000011">
    <property type="protein sequence ID" value="PIR38172.1"/>
    <property type="molecule type" value="Genomic_DNA"/>
</dbReference>
<dbReference type="AlphaFoldDB" id="A0A2H0QV82"/>
<reference evidence="3 4" key="1">
    <citation type="submission" date="2017-09" db="EMBL/GenBank/DDBJ databases">
        <title>Depth-based differentiation of microbial function through sediment-hosted aquifers and enrichment of novel symbionts in the deep terrestrial subsurface.</title>
        <authorList>
            <person name="Probst A.J."/>
            <person name="Ladd B."/>
            <person name="Jarett J.K."/>
            <person name="Geller-Mcgrath D.E."/>
            <person name="Sieber C.M."/>
            <person name="Emerson J.B."/>
            <person name="Anantharaman K."/>
            <person name="Thomas B.C."/>
            <person name="Malmstrom R."/>
            <person name="Stieglmeier M."/>
            <person name="Klingl A."/>
            <person name="Woyke T."/>
            <person name="Ryan C.M."/>
            <person name="Banfield J.F."/>
        </authorList>
    </citation>
    <scope>NUCLEOTIDE SEQUENCE [LARGE SCALE GENOMIC DNA]</scope>
    <source>
        <strain evidence="3">CG10_big_fil_rev_8_21_14_0_10_42_12</strain>
    </source>
</reference>
<evidence type="ECO:0000313" key="3">
    <source>
        <dbReference type="EMBL" id="PIR38172.1"/>
    </source>
</evidence>
<comment type="caution">
    <text evidence="3">The sequence shown here is derived from an EMBL/GenBank/DDBJ whole genome shotgun (WGS) entry which is preliminary data.</text>
</comment>
<dbReference type="Proteomes" id="UP000231333">
    <property type="component" value="Unassembled WGS sequence"/>
</dbReference>
<accession>A0A2H0QV82</accession>
<dbReference type="InterPro" id="IPR025275">
    <property type="entry name" value="DUF4015"/>
</dbReference>
<name>A0A2H0QV82_9BACT</name>
<evidence type="ECO:0000259" key="2">
    <source>
        <dbReference type="Pfam" id="PF13200"/>
    </source>
</evidence>
<sequence length="432" mass="49015">MARKPLSRTGVFVISTFGVLLIAFVIYTVPKLSQFTYESIDVAGLEEEMVSEVDVIKKNVYKAKHLKTPDAVKAIYMTSWIAGTPSLRQSRVIDVIDTTEINSVVIDIKDDTGKISFITDDPMIEELGWSENRVADMKDLIEMLHEKDIYVIGRLAVFQDPYMTKTRPDLAAKFASDPTKVWTDRKGLSWIDPGAKEYWDMIARIAFAAHRIGFDEINFDYIRFPSDGNVDDIYYPFSGNRILASSFHMEKARIIQEFWKYLYDEVRNGKDPITGDKFEGKISADIFGMTTTASDDMRIGQVFEYALPYFDYIAPMVYPSHYPTGFYGITNVNAVPGTVISISMGEAVRRVEATSTIHLLPGESQIASSTLFTKKSYDRNKLRPWLQDNDYPVHYTAEMVRAQIDASEALGLNSWMLWDPANTYTISALLPE</sequence>
<protein>
    <recommendedName>
        <fullName evidence="2">DUF4015 domain-containing protein</fullName>
    </recommendedName>
</protein>
<organism evidence="3 4">
    <name type="scientific">Candidatus Zambryskibacteria bacterium CG10_big_fil_rev_8_21_14_0_10_42_12</name>
    <dbReference type="NCBI Taxonomy" id="1975115"/>
    <lineage>
        <taxon>Bacteria</taxon>
        <taxon>Candidatus Zambryskiibacteriota</taxon>
    </lineage>
</organism>
<keyword evidence="1" id="KW-0812">Transmembrane</keyword>
<feature type="transmembrane region" description="Helical" evidence="1">
    <location>
        <begin position="12"/>
        <end position="29"/>
    </location>
</feature>
<evidence type="ECO:0000313" key="4">
    <source>
        <dbReference type="Proteomes" id="UP000231333"/>
    </source>
</evidence>
<proteinExistence type="predicted"/>
<keyword evidence="1" id="KW-0472">Membrane</keyword>
<feature type="domain" description="DUF4015" evidence="2">
    <location>
        <begin position="74"/>
        <end position="424"/>
    </location>
</feature>
<dbReference type="Pfam" id="PF13200">
    <property type="entry name" value="DUF4015"/>
    <property type="match status" value="1"/>
</dbReference>
<dbReference type="SUPFAM" id="SSF51445">
    <property type="entry name" value="(Trans)glycosidases"/>
    <property type="match status" value="1"/>
</dbReference>
<gene>
    <name evidence="3" type="ORF">COV34_00960</name>
</gene>